<gene>
    <name evidence="2" type="ORF">CDAR_14861</name>
</gene>
<accession>A0AAV4WAC2</accession>
<dbReference type="AlphaFoldDB" id="A0AAV4WAC2"/>
<organism evidence="2 3">
    <name type="scientific">Caerostris darwini</name>
    <dbReference type="NCBI Taxonomy" id="1538125"/>
    <lineage>
        <taxon>Eukaryota</taxon>
        <taxon>Metazoa</taxon>
        <taxon>Ecdysozoa</taxon>
        <taxon>Arthropoda</taxon>
        <taxon>Chelicerata</taxon>
        <taxon>Arachnida</taxon>
        <taxon>Araneae</taxon>
        <taxon>Araneomorphae</taxon>
        <taxon>Entelegynae</taxon>
        <taxon>Araneoidea</taxon>
        <taxon>Araneidae</taxon>
        <taxon>Caerostris</taxon>
    </lineage>
</organism>
<dbReference type="Proteomes" id="UP001054837">
    <property type="component" value="Unassembled WGS sequence"/>
</dbReference>
<protein>
    <submittedName>
        <fullName evidence="2">Uncharacterized protein</fullName>
    </submittedName>
</protein>
<evidence type="ECO:0000313" key="2">
    <source>
        <dbReference type="EMBL" id="GIY78558.1"/>
    </source>
</evidence>
<sequence length="97" mass="11451">MRTSRKHKQIAERSKTNGEILGQRSQRAWRLPLGKHGRAERARKKNGRKRERTHPRNDDDHRSNCDLGKKEREREKARGRGGGMWECYTRNNSVNCL</sequence>
<keyword evidence="3" id="KW-1185">Reference proteome</keyword>
<reference evidence="2 3" key="1">
    <citation type="submission" date="2021-06" db="EMBL/GenBank/DDBJ databases">
        <title>Caerostris darwini draft genome.</title>
        <authorList>
            <person name="Kono N."/>
            <person name="Arakawa K."/>
        </authorList>
    </citation>
    <scope>NUCLEOTIDE SEQUENCE [LARGE SCALE GENOMIC DNA]</scope>
</reference>
<name>A0AAV4WAC2_9ARAC</name>
<feature type="compositionally biased region" description="Basic residues" evidence="1">
    <location>
        <begin position="33"/>
        <end position="53"/>
    </location>
</feature>
<evidence type="ECO:0000256" key="1">
    <source>
        <dbReference type="SAM" id="MobiDB-lite"/>
    </source>
</evidence>
<evidence type="ECO:0000313" key="3">
    <source>
        <dbReference type="Proteomes" id="UP001054837"/>
    </source>
</evidence>
<feature type="region of interest" description="Disordered" evidence="1">
    <location>
        <begin position="1"/>
        <end position="84"/>
    </location>
</feature>
<proteinExistence type="predicted"/>
<comment type="caution">
    <text evidence="2">The sequence shown here is derived from an EMBL/GenBank/DDBJ whole genome shotgun (WGS) entry which is preliminary data.</text>
</comment>
<dbReference type="EMBL" id="BPLQ01014259">
    <property type="protein sequence ID" value="GIY78558.1"/>
    <property type="molecule type" value="Genomic_DNA"/>
</dbReference>
<feature type="compositionally biased region" description="Basic and acidic residues" evidence="1">
    <location>
        <begin position="54"/>
        <end position="78"/>
    </location>
</feature>